<comment type="caution">
    <text evidence="4">The sequence shown here is derived from an EMBL/GenBank/DDBJ whole genome shotgun (WGS) entry which is preliminary data.</text>
</comment>
<dbReference type="InterPro" id="IPR036291">
    <property type="entry name" value="NAD(P)-bd_dom_sf"/>
</dbReference>
<dbReference type="SUPFAM" id="SSF51735">
    <property type="entry name" value="NAD(P)-binding Rossmann-fold domains"/>
    <property type="match status" value="1"/>
</dbReference>
<evidence type="ECO:0000256" key="1">
    <source>
        <dbReference type="ARBA" id="ARBA00023002"/>
    </source>
</evidence>
<dbReference type="STRING" id="416450.A0A1V6QPD3"/>
<organism evidence="4 5">
    <name type="scientific">Penicillium antarcticum</name>
    <dbReference type="NCBI Taxonomy" id="416450"/>
    <lineage>
        <taxon>Eukaryota</taxon>
        <taxon>Fungi</taxon>
        <taxon>Dikarya</taxon>
        <taxon>Ascomycota</taxon>
        <taxon>Pezizomycotina</taxon>
        <taxon>Eurotiomycetes</taxon>
        <taxon>Eurotiomycetidae</taxon>
        <taxon>Eurotiales</taxon>
        <taxon>Aspergillaceae</taxon>
        <taxon>Penicillium</taxon>
    </lineage>
</organism>
<proteinExistence type="inferred from homology"/>
<gene>
    <name evidence="4" type="ORF">PENANT_c001G04080</name>
</gene>
<dbReference type="InterPro" id="IPR001509">
    <property type="entry name" value="Epimerase_deHydtase"/>
</dbReference>
<reference evidence="5" key="1">
    <citation type="journal article" date="2017" name="Nat. Microbiol.">
        <title>Global analysis of biosynthetic gene clusters reveals vast potential of secondary metabolite production in Penicillium species.</title>
        <authorList>
            <person name="Nielsen J.C."/>
            <person name="Grijseels S."/>
            <person name="Prigent S."/>
            <person name="Ji B."/>
            <person name="Dainat J."/>
            <person name="Nielsen K.F."/>
            <person name="Frisvad J.C."/>
            <person name="Workman M."/>
            <person name="Nielsen J."/>
        </authorList>
    </citation>
    <scope>NUCLEOTIDE SEQUENCE [LARGE SCALE GENOMIC DNA]</scope>
    <source>
        <strain evidence="5">IBT 31811</strain>
    </source>
</reference>
<dbReference type="Proteomes" id="UP000191672">
    <property type="component" value="Unassembled WGS sequence"/>
</dbReference>
<evidence type="ECO:0000313" key="4">
    <source>
        <dbReference type="EMBL" id="OQD91055.1"/>
    </source>
</evidence>
<feature type="domain" description="NAD-dependent epimerase/dehydratase" evidence="3">
    <location>
        <begin position="6"/>
        <end position="256"/>
    </location>
</feature>
<dbReference type="Pfam" id="PF01370">
    <property type="entry name" value="Epimerase"/>
    <property type="match status" value="1"/>
</dbReference>
<sequence>MSNNLVLITGGTGHIGFRTLATALKSGYRVRAAIRSESKKNDILSAPSIKALNLTDELSFIIVSDLMIDGAYDEAVKGVDYIIHLASPIVLKGEIKPEDYETALVEPAVAGTVNILKAAINSPSIKRVVITSSVVAILSSEYMFEKDAPDGVVLNHESRLPTPSGPYLSDFHAYNASKVAALNATEAFVKNQKPNFDVVNIHPSFVIGKNELVKDAKDITVGTNAIAIAPVLGAKSESPIVGSSVHVDDVAFMHVKGLDPKVPAGSYIGNSDDYAGTFWQNATGITAEHFPKAVAKGILPNNGLQPTRKMGVDARKTEEVMGFKFLSFEEQVKSVVGHFLELKGEKTE</sequence>
<name>A0A1V6QPD3_9EURO</name>
<evidence type="ECO:0000259" key="3">
    <source>
        <dbReference type="Pfam" id="PF01370"/>
    </source>
</evidence>
<dbReference type="PANTHER" id="PTHR10366:SF564">
    <property type="entry name" value="STEROL-4-ALPHA-CARBOXYLATE 3-DEHYDROGENASE, DECARBOXYLATING"/>
    <property type="match status" value="1"/>
</dbReference>
<keyword evidence="5" id="KW-1185">Reference proteome</keyword>
<evidence type="ECO:0000313" key="5">
    <source>
        <dbReference type="Proteomes" id="UP000191672"/>
    </source>
</evidence>
<dbReference type="EMBL" id="MDYN01000001">
    <property type="protein sequence ID" value="OQD91055.1"/>
    <property type="molecule type" value="Genomic_DNA"/>
</dbReference>
<keyword evidence="1" id="KW-0560">Oxidoreductase</keyword>
<dbReference type="PANTHER" id="PTHR10366">
    <property type="entry name" value="NAD DEPENDENT EPIMERASE/DEHYDRATASE"/>
    <property type="match status" value="1"/>
</dbReference>
<protein>
    <recommendedName>
        <fullName evidence="3">NAD-dependent epimerase/dehydratase domain-containing protein</fullName>
    </recommendedName>
</protein>
<comment type="similarity">
    <text evidence="2">Belongs to the NAD(P)-dependent epimerase/dehydratase family. Dihydroflavonol-4-reductase subfamily.</text>
</comment>
<dbReference type="InterPro" id="IPR050425">
    <property type="entry name" value="NAD(P)_dehydrat-like"/>
</dbReference>
<dbReference type="Gene3D" id="3.40.50.720">
    <property type="entry name" value="NAD(P)-binding Rossmann-like Domain"/>
    <property type="match status" value="1"/>
</dbReference>
<dbReference type="GO" id="GO:0016616">
    <property type="term" value="F:oxidoreductase activity, acting on the CH-OH group of donors, NAD or NADP as acceptor"/>
    <property type="evidence" value="ECO:0007669"/>
    <property type="project" value="TreeGrafter"/>
</dbReference>
<evidence type="ECO:0000256" key="2">
    <source>
        <dbReference type="ARBA" id="ARBA00023445"/>
    </source>
</evidence>
<dbReference type="AlphaFoldDB" id="A0A1V6QPD3"/>
<accession>A0A1V6QPD3</accession>